<dbReference type="EMBL" id="JAKJXO020000001">
    <property type="protein sequence ID" value="KAL1613001.1"/>
    <property type="molecule type" value="Genomic_DNA"/>
</dbReference>
<evidence type="ECO:0000256" key="2">
    <source>
        <dbReference type="ARBA" id="ARBA00022630"/>
    </source>
</evidence>
<comment type="similarity">
    <text evidence="1">Belongs to the oxygen-dependent FAD-linked oxidoreductase family.</text>
</comment>
<dbReference type="InterPro" id="IPR016169">
    <property type="entry name" value="FAD-bd_PCMH_sub2"/>
</dbReference>
<sequence>MLVEFPKMGNISIDYAWVILLHHVHNVAAIVRILNANNETFAVKSGGHNPNQGFASIDGGPLIITRELNEVIYDAGKGVVRVGPGNDWQDVIGALDGTGVTVVGGRIGDVGVGGLVLGGGLSFLSTQYGWVANNVVEYEIVLANASIITASERHNADLWKALKGGINNYGIETAYTFKAHPQDPQIWGGNIVFAADKTPEILEALRDFTEYYPDDKAGIIMTAELTQFGVIDMWLMFLFYDGPTPPAGVFDNFTRIAHVSDNTKTRSYSDLLTFNNFGVIKTEIYTIATEMIPLPSVDVGADFLGAIYDNWRNTTESVIDAAGVIGSIAFQPIPKRLARKAKEAGGDMLDLDDDVDRIILEFDLSWLSTLDSERMDGATQQLYSGSRALVEQYQASGKLPDAYLPLFANDAYHRQDYFGRLRTAEFARAVRDAYDGSGFFASRTGGWKP</sequence>
<dbReference type="PROSITE" id="PS51387">
    <property type="entry name" value="FAD_PCMH"/>
    <property type="match status" value="1"/>
</dbReference>
<dbReference type="InterPro" id="IPR016166">
    <property type="entry name" value="FAD-bd_PCMH"/>
</dbReference>
<dbReference type="Gene3D" id="3.30.465.10">
    <property type="match status" value="1"/>
</dbReference>
<dbReference type="InterPro" id="IPR036318">
    <property type="entry name" value="FAD-bd_PCMH-like_sf"/>
</dbReference>
<evidence type="ECO:0000313" key="7">
    <source>
        <dbReference type="Proteomes" id="UP001521785"/>
    </source>
</evidence>
<feature type="domain" description="FAD-binding PCMH-type" evidence="5">
    <location>
        <begin position="10"/>
        <end position="182"/>
    </location>
</feature>
<dbReference type="SUPFAM" id="SSF56176">
    <property type="entry name" value="FAD-binding/transporter-associated domain-like"/>
    <property type="match status" value="1"/>
</dbReference>
<keyword evidence="3" id="KW-0274">FAD</keyword>
<reference evidence="6 7" key="1">
    <citation type="submission" date="2024-02" db="EMBL/GenBank/DDBJ databases">
        <title>De novo assembly and annotation of 12 fungi associated with fruit tree decline syndrome in Ontario, Canada.</title>
        <authorList>
            <person name="Sulman M."/>
            <person name="Ellouze W."/>
            <person name="Ilyukhin E."/>
        </authorList>
    </citation>
    <scope>NUCLEOTIDE SEQUENCE [LARGE SCALE GENOMIC DNA]</scope>
    <source>
        <strain evidence="6 7">M42-189</strain>
    </source>
</reference>
<dbReference type="PANTHER" id="PTHR42973">
    <property type="entry name" value="BINDING OXIDOREDUCTASE, PUTATIVE (AFU_ORTHOLOGUE AFUA_1G17690)-RELATED"/>
    <property type="match status" value="1"/>
</dbReference>
<gene>
    <name evidence="6" type="ORF">SLS60_001232</name>
</gene>
<comment type="caution">
    <text evidence="6">The sequence shown here is derived from an EMBL/GenBank/DDBJ whole genome shotgun (WGS) entry which is preliminary data.</text>
</comment>
<protein>
    <recommendedName>
        <fullName evidence="5">FAD-binding PCMH-type domain-containing protein</fullName>
    </recommendedName>
</protein>
<dbReference type="Pfam" id="PF01565">
    <property type="entry name" value="FAD_binding_4"/>
    <property type="match status" value="1"/>
</dbReference>
<dbReference type="InterPro" id="IPR006094">
    <property type="entry name" value="Oxid_FAD_bind_N"/>
</dbReference>
<accession>A0ABR3S8H0</accession>
<dbReference type="PANTHER" id="PTHR42973:SF13">
    <property type="entry name" value="FAD-BINDING PCMH-TYPE DOMAIN-CONTAINING PROTEIN"/>
    <property type="match status" value="1"/>
</dbReference>
<keyword evidence="4" id="KW-0560">Oxidoreductase</keyword>
<evidence type="ECO:0000256" key="4">
    <source>
        <dbReference type="ARBA" id="ARBA00023002"/>
    </source>
</evidence>
<evidence type="ECO:0000259" key="5">
    <source>
        <dbReference type="PROSITE" id="PS51387"/>
    </source>
</evidence>
<keyword evidence="2" id="KW-0285">Flavoprotein</keyword>
<evidence type="ECO:0000313" key="6">
    <source>
        <dbReference type="EMBL" id="KAL1613001.1"/>
    </source>
</evidence>
<evidence type="ECO:0000256" key="3">
    <source>
        <dbReference type="ARBA" id="ARBA00022827"/>
    </source>
</evidence>
<proteinExistence type="inferred from homology"/>
<organism evidence="6 7">
    <name type="scientific">Paraconiothyrium brasiliense</name>
    <dbReference type="NCBI Taxonomy" id="300254"/>
    <lineage>
        <taxon>Eukaryota</taxon>
        <taxon>Fungi</taxon>
        <taxon>Dikarya</taxon>
        <taxon>Ascomycota</taxon>
        <taxon>Pezizomycotina</taxon>
        <taxon>Dothideomycetes</taxon>
        <taxon>Pleosporomycetidae</taxon>
        <taxon>Pleosporales</taxon>
        <taxon>Massarineae</taxon>
        <taxon>Didymosphaeriaceae</taxon>
        <taxon>Paraconiothyrium</taxon>
    </lineage>
</organism>
<keyword evidence="7" id="KW-1185">Reference proteome</keyword>
<evidence type="ECO:0000256" key="1">
    <source>
        <dbReference type="ARBA" id="ARBA00005466"/>
    </source>
</evidence>
<dbReference type="InterPro" id="IPR050416">
    <property type="entry name" value="FAD-linked_Oxidoreductase"/>
</dbReference>
<dbReference type="Proteomes" id="UP001521785">
    <property type="component" value="Unassembled WGS sequence"/>
</dbReference>
<name>A0ABR3S8H0_9PLEO</name>